<evidence type="ECO:0000313" key="1">
    <source>
        <dbReference type="EMBL" id="OKL45506.1"/>
    </source>
</evidence>
<protein>
    <submittedName>
        <fullName evidence="1">Uncharacterized protein</fullName>
    </submittedName>
</protein>
<accession>A0A1U7JL81</accession>
<sequence length="60" mass="6279">MDQGFEMALSPYMRHDGGICKVVRINFTSGTGTRGAGGGCSAPQKRCATGRCAALTRKLS</sequence>
<reference evidence="1 2" key="1">
    <citation type="submission" date="2016-03" db="EMBL/GenBank/DDBJ databases">
        <title>Genome sequence of Nesiotobacter sp. nov., a moderately halophilic alphaproteobacterium isolated from the Yellow Sea, China.</title>
        <authorList>
            <person name="Zhang G."/>
            <person name="Zhang R."/>
        </authorList>
    </citation>
    <scope>NUCLEOTIDE SEQUENCE [LARGE SCALE GENOMIC DNA]</scope>
    <source>
        <strain evidence="1 2">WB1-6</strain>
    </source>
</reference>
<proteinExistence type="predicted"/>
<name>A0A1U7JL81_9HYPH</name>
<gene>
    <name evidence="1" type="ORF">A3843_04100</name>
</gene>
<keyword evidence="2" id="KW-1185">Reference proteome</keyword>
<dbReference type="STRING" id="197461.A3843_04100"/>
<organism evidence="1 2">
    <name type="scientific">Pseudovibrio exalbescens</name>
    <dbReference type="NCBI Taxonomy" id="197461"/>
    <lineage>
        <taxon>Bacteria</taxon>
        <taxon>Pseudomonadati</taxon>
        <taxon>Pseudomonadota</taxon>
        <taxon>Alphaproteobacteria</taxon>
        <taxon>Hyphomicrobiales</taxon>
        <taxon>Stappiaceae</taxon>
        <taxon>Pseudovibrio</taxon>
    </lineage>
</organism>
<comment type="caution">
    <text evidence="1">The sequence shown here is derived from an EMBL/GenBank/DDBJ whole genome shotgun (WGS) entry which is preliminary data.</text>
</comment>
<evidence type="ECO:0000313" key="2">
    <source>
        <dbReference type="Proteomes" id="UP000185783"/>
    </source>
</evidence>
<dbReference type="Proteomes" id="UP000185783">
    <property type="component" value="Unassembled WGS sequence"/>
</dbReference>
<dbReference type="AlphaFoldDB" id="A0A1U7JL81"/>
<dbReference type="EMBL" id="LVVZ01000005">
    <property type="protein sequence ID" value="OKL45506.1"/>
    <property type="molecule type" value="Genomic_DNA"/>
</dbReference>